<comment type="similarity">
    <text evidence="1">Belongs to the CSN7/EIF3M family. CSN7 subfamily.</text>
</comment>
<dbReference type="PANTHER" id="PTHR15350">
    <property type="entry name" value="COP9 SIGNALOSOME COMPLEX SUBUNIT 7/DENDRITIC CELL PROTEIN GA17"/>
    <property type="match status" value="1"/>
</dbReference>
<feature type="domain" description="PCI" evidence="4">
    <location>
        <begin position="33"/>
        <end position="75"/>
    </location>
</feature>
<dbReference type="PANTHER" id="PTHR15350:SF5">
    <property type="entry name" value="COP9 SIGNALOSOME COMPLEX SUBUNIT 7"/>
    <property type="match status" value="1"/>
</dbReference>
<organism evidence="5">
    <name type="scientific">Chrysotila carterae</name>
    <name type="common">Marine alga</name>
    <name type="synonym">Syracosphaera carterae</name>
    <dbReference type="NCBI Taxonomy" id="13221"/>
    <lineage>
        <taxon>Eukaryota</taxon>
        <taxon>Haptista</taxon>
        <taxon>Haptophyta</taxon>
        <taxon>Prymnesiophyceae</taxon>
        <taxon>Isochrysidales</taxon>
        <taxon>Isochrysidaceae</taxon>
        <taxon>Chrysotila</taxon>
    </lineage>
</organism>
<evidence type="ECO:0000256" key="3">
    <source>
        <dbReference type="SAM" id="Coils"/>
    </source>
</evidence>
<dbReference type="InterPro" id="IPR000717">
    <property type="entry name" value="PCI_dom"/>
</dbReference>
<feature type="coiled-coil region" evidence="3">
    <location>
        <begin position="108"/>
        <end position="135"/>
    </location>
</feature>
<name>A0A7S4EW34_CHRCT</name>
<dbReference type="AlphaFoldDB" id="A0A7S4EW34"/>
<sequence>MREVEVGVRACVIFSSLINHCVSTLKRSNADFTLSVRSFAVLLQVSSLRQLEDLLIECFYEGLLQGKLDQQAGQLDVHYCIGRDIHPSDIESMCETLGQWHHNSVQMLTLMSEKLESYKEQCDAQRLQALELEQKIEQGKAHAPDAVDFGNPSTEFDVMFDDDVDKIRKGGRTKGKHALGVGPRK</sequence>
<dbReference type="InterPro" id="IPR045237">
    <property type="entry name" value="COPS7/eIF3m"/>
</dbReference>
<dbReference type="Pfam" id="PF01399">
    <property type="entry name" value="PCI"/>
    <property type="match status" value="1"/>
</dbReference>
<evidence type="ECO:0000313" key="5">
    <source>
        <dbReference type="EMBL" id="CAE0756171.1"/>
    </source>
</evidence>
<dbReference type="GO" id="GO:0008180">
    <property type="term" value="C:COP9 signalosome"/>
    <property type="evidence" value="ECO:0007669"/>
    <property type="project" value="UniProtKB-KW"/>
</dbReference>
<protein>
    <recommendedName>
        <fullName evidence="4">PCI domain-containing protein</fullName>
    </recommendedName>
</protein>
<gene>
    <name evidence="5" type="ORF">PCAR00345_LOCUS8765</name>
</gene>
<keyword evidence="3" id="KW-0175">Coiled coil</keyword>
<evidence type="ECO:0000256" key="1">
    <source>
        <dbReference type="ARBA" id="ARBA00008482"/>
    </source>
</evidence>
<keyword evidence="2" id="KW-0736">Signalosome</keyword>
<evidence type="ECO:0000259" key="4">
    <source>
        <dbReference type="Pfam" id="PF01399"/>
    </source>
</evidence>
<accession>A0A7S4EW34</accession>
<evidence type="ECO:0000256" key="2">
    <source>
        <dbReference type="ARBA" id="ARBA00022790"/>
    </source>
</evidence>
<dbReference type="EMBL" id="HBIZ01014337">
    <property type="protein sequence ID" value="CAE0756171.1"/>
    <property type="molecule type" value="Transcribed_RNA"/>
</dbReference>
<reference evidence="5" key="1">
    <citation type="submission" date="2021-01" db="EMBL/GenBank/DDBJ databases">
        <authorList>
            <person name="Corre E."/>
            <person name="Pelletier E."/>
            <person name="Niang G."/>
            <person name="Scheremetjew M."/>
            <person name="Finn R."/>
            <person name="Kale V."/>
            <person name="Holt S."/>
            <person name="Cochrane G."/>
            <person name="Meng A."/>
            <person name="Brown T."/>
            <person name="Cohen L."/>
        </authorList>
    </citation>
    <scope>NUCLEOTIDE SEQUENCE</scope>
    <source>
        <strain evidence="5">CCMP645</strain>
    </source>
</reference>
<proteinExistence type="inferred from homology"/>